<keyword evidence="3" id="KW-1185">Reference proteome</keyword>
<dbReference type="SMART" id="SM00530">
    <property type="entry name" value="HTH_XRE"/>
    <property type="match status" value="1"/>
</dbReference>
<dbReference type="CDD" id="cd00093">
    <property type="entry name" value="HTH_XRE"/>
    <property type="match status" value="1"/>
</dbReference>
<dbReference type="SUPFAM" id="SSF47413">
    <property type="entry name" value="lambda repressor-like DNA-binding domains"/>
    <property type="match status" value="1"/>
</dbReference>
<sequence length="210" mass="22216">MTDKAARLRLAREAAGFENAREAADRFGWAYPTYSSHENGSRGIRADKITEYAQAFRVAPAWLLSGDGPMAAPKGNAEGTAKRASGFGEAEIAPFIPASASAAKLVENLAAALAAGSRHIQTFTAQRDYAGYAVLKGDLLIIGTPRKETEGDLVIATLTDTNDGTSMTVLRQRMGDRLVPPIQARIEDEDKLSAGILGTVISVVRSPGLA</sequence>
<dbReference type="InterPro" id="IPR001387">
    <property type="entry name" value="Cro/C1-type_HTH"/>
</dbReference>
<protein>
    <submittedName>
        <fullName evidence="2">Helix-turn-helix transcriptional regulator</fullName>
    </submittedName>
</protein>
<comment type="caution">
    <text evidence="2">The sequence shown here is derived from an EMBL/GenBank/DDBJ whole genome shotgun (WGS) entry which is preliminary data.</text>
</comment>
<dbReference type="Gene3D" id="1.10.260.40">
    <property type="entry name" value="lambda repressor-like DNA-binding domains"/>
    <property type="match status" value="1"/>
</dbReference>
<dbReference type="EMBL" id="JAAIKE010000001">
    <property type="protein sequence ID" value="NEX45206.1"/>
    <property type="molecule type" value="Genomic_DNA"/>
</dbReference>
<feature type="domain" description="HTH cro/C1-type" evidence="1">
    <location>
        <begin position="8"/>
        <end position="63"/>
    </location>
</feature>
<dbReference type="RefSeq" id="WP_164609217.1">
    <property type="nucleotide sequence ID" value="NZ_JAAIKE010000001.1"/>
</dbReference>
<dbReference type="Proteomes" id="UP000481421">
    <property type="component" value="Unassembled WGS sequence"/>
</dbReference>
<name>A0A6B3RJ41_9RHOB</name>
<evidence type="ECO:0000259" key="1">
    <source>
        <dbReference type="PROSITE" id="PS50943"/>
    </source>
</evidence>
<dbReference type="InterPro" id="IPR010982">
    <property type="entry name" value="Lambda_DNA-bd_dom_sf"/>
</dbReference>
<accession>A0A6B3RJ41</accession>
<organism evidence="2 3">
    <name type="scientific">Pseudotabrizicola algicola</name>
    <dbReference type="NCBI Taxonomy" id="2709381"/>
    <lineage>
        <taxon>Bacteria</taxon>
        <taxon>Pseudomonadati</taxon>
        <taxon>Pseudomonadota</taxon>
        <taxon>Alphaproteobacteria</taxon>
        <taxon>Rhodobacterales</taxon>
        <taxon>Paracoccaceae</taxon>
        <taxon>Pseudotabrizicola</taxon>
    </lineage>
</organism>
<evidence type="ECO:0000313" key="3">
    <source>
        <dbReference type="Proteomes" id="UP000481421"/>
    </source>
</evidence>
<proteinExistence type="predicted"/>
<dbReference type="PROSITE" id="PS50943">
    <property type="entry name" value="HTH_CROC1"/>
    <property type="match status" value="1"/>
</dbReference>
<evidence type="ECO:0000313" key="2">
    <source>
        <dbReference type="EMBL" id="NEX45206.1"/>
    </source>
</evidence>
<dbReference type="AlphaFoldDB" id="A0A6B3RJ41"/>
<dbReference type="GO" id="GO:0003677">
    <property type="term" value="F:DNA binding"/>
    <property type="evidence" value="ECO:0007669"/>
    <property type="project" value="InterPro"/>
</dbReference>
<gene>
    <name evidence="2" type="ORF">G3572_03240</name>
</gene>
<reference evidence="2 3" key="1">
    <citation type="submission" date="2020-02" db="EMBL/GenBank/DDBJ databases">
        <title>Rhodobacter algicola sp. nov., isolated from microalga culture.</title>
        <authorList>
            <person name="Park C.-Y."/>
        </authorList>
    </citation>
    <scope>NUCLEOTIDE SEQUENCE [LARGE SCALE GENOMIC DNA]</scope>
    <source>
        <strain evidence="2 3">ETT8</strain>
    </source>
</reference>